<organism evidence="6 7">
    <name type="scientific">Mortierella alpina</name>
    <name type="common">Oleaginous fungus</name>
    <name type="synonym">Mortierella renispora</name>
    <dbReference type="NCBI Taxonomy" id="64518"/>
    <lineage>
        <taxon>Eukaryota</taxon>
        <taxon>Fungi</taxon>
        <taxon>Fungi incertae sedis</taxon>
        <taxon>Mucoromycota</taxon>
        <taxon>Mortierellomycotina</taxon>
        <taxon>Mortierellomycetes</taxon>
        <taxon>Mortierellales</taxon>
        <taxon>Mortierellaceae</taxon>
        <taxon>Mortierella</taxon>
    </lineage>
</organism>
<gene>
    <name evidence="6" type="primary">ACAA2</name>
    <name evidence="6" type="ORF">BGZ70_002672</name>
</gene>
<dbReference type="InterPro" id="IPR020613">
    <property type="entry name" value="Thiolase_CS"/>
</dbReference>
<keyword evidence="7" id="KW-1185">Reference proteome</keyword>
<evidence type="ECO:0000259" key="5">
    <source>
        <dbReference type="Pfam" id="PF02803"/>
    </source>
</evidence>
<dbReference type="Gene3D" id="3.40.47.10">
    <property type="match status" value="3"/>
</dbReference>
<dbReference type="GO" id="GO:0005739">
    <property type="term" value="C:mitochondrion"/>
    <property type="evidence" value="ECO:0007669"/>
    <property type="project" value="TreeGrafter"/>
</dbReference>
<feature type="domain" description="Thiolase C-terminal" evidence="5">
    <location>
        <begin position="85"/>
        <end position="200"/>
    </location>
</feature>
<dbReference type="SUPFAM" id="SSF52047">
    <property type="entry name" value="RNI-like"/>
    <property type="match status" value="1"/>
</dbReference>
<comment type="similarity">
    <text evidence="1">Belongs to the thiolase-like superfamily. Thiolase family.</text>
</comment>
<dbReference type="PANTHER" id="PTHR18919">
    <property type="entry name" value="ACETYL-COA C-ACYLTRANSFERASE"/>
    <property type="match status" value="1"/>
</dbReference>
<feature type="non-terminal residue" evidence="6">
    <location>
        <position position="675"/>
    </location>
</feature>
<keyword evidence="2" id="KW-0808">Transferase</keyword>
<protein>
    <submittedName>
        <fullName evidence="6">3-ketoacyl-CoA thiolase, mitochondrial</fullName>
    </submittedName>
</protein>
<dbReference type="CDD" id="cd00751">
    <property type="entry name" value="thiolase"/>
    <property type="match status" value="1"/>
</dbReference>
<dbReference type="InterPro" id="IPR002155">
    <property type="entry name" value="Thiolase"/>
</dbReference>
<dbReference type="Gene3D" id="3.80.10.10">
    <property type="entry name" value="Ribonuclease Inhibitor"/>
    <property type="match status" value="1"/>
</dbReference>
<evidence type="ECO:0000313" key="7">
    <source>
        <dbReference type="Proteomes" id="UP000738359"/>
    </source>
</evidence>
<dbReference type="Pfam" id="PF00108">
    <property type="entry name" value="Thiolase_N"/>
    <property type="match status" value="1"/>
</dbReference>
<dbReference type="GO" id="GO:0006635">
    <property type="term" value="P:fatty acid beta-oxidation"/>
    <property type="evidence" value="ECO:0007669"/>
    <property type="project" value="TreeGrafter"/>
</dbReference>
<proteinExistence type="inferred from homology"/>
<dbReference type="PROSITE" id="PS00737">
    <property type="entry name" value="THIOLASE_2"/>
    <property type="match status" value="1"/>
</dbReference>
<evidence type="ECO:0000256" key="3">
    <source>
        <dbReference type="ARBA" id="ARBA00023315"/>
    </source>
</evidence>
<dbReference type="SUPFAM" id="SSF53901">
    <property type="entry name" value="Thiolase-like"/>
    <property type="match status" value="2"/>
</dbReference>
<comment type="caution">
    <text evidence="6">The sequence shown here is derived from an EMBL/GenBank/DDBJ whole genome shotgun (WGS) entry which is preliminary data.</text>
</comment>
<evidence type="ECO:0000256" key="2">
    <source>
        <dbReference type="ARBA" id="ARBA00022679"/>
    </source>
</evidence>
<accession>A0A9P6IU44</accession>
<evidence type="ECO:0000259" key="4">
    <source>
        <dbReference type="Pfam" id="PF00108"/>
    </source>
</evidence>
<dbReference type="InterPro" id="IPR016039">
    <property type="entry name" value="Thiolase-like"/>
</dbReference>
<sequence length="675" mass="75336">NLSQEHKISRQECDEYALLSQQRWAAANKAGRFNAEITPVEYKVKKTMETLSHDEHARPQTTIETLAKLPSVFKKEGAAVKEHGLKPLAKVVSWHVTAVEPSIMGIGPVTAIQGALKKAGLTLKDMDLIEVNEAFAAQYLAVEKVLGLDRNKTNLNGGAIALGHPLGASGSRILAHLTHELQRTQGKYAIGSACIGGGQVEILELVSELIEGYEAEKCLPGFSAWSPFSIWSADKHLTDDPQCNPALETLRRHQNLIRTLTVKDSFAGQYASAAEPVILKNLRSLAVEFQPPPYRDAATEASVSARAFEIPQSLRSLELDNIQPHKIDSFLQSAFGFPNLRSLEVSGTTLSGKSAQSLWRVFPQLESLVLREVLFLDLDAIDDYVETSTFPRLSKLHLQLNNMELPPLHQVRLILSCPELTTLQWCTWSHEENKFLGSFCRLAHSMTEGHLHQLQGFHALGDAFDSLIAQILGAMGRVRSLKMHSNGFGVISFPALEPHLSTVQELDIQHCRYMTSTMVQTILCSCPVLRTLKVDRMLAKDAAQDGKNWVCGPSLRYLSLGFVFLRSEMHLQPKVFERLANLTRIEDFVMSRHHAPFWGESGLKLRLEDGLGNLSAWTRLKSIQVLDDTSVMIEQPEVAWMVDQWEDLELFSARTDDDALSAHLFQTRQIRFVTI</sequence>
<evidence type="ECO:0000313" key="6">
    <source>
        <dbReference type="EMBL" id="KAF9947459.1"/>
    </source>
</evidence>
<name>A0A9P6IU44_MORAP</name>
<keyword evidence="3" id="KW-0012">Acyltransferase</keyword>
<reference evidence="6" key="1">
    <citation type="journal article" date="2020" name="Fungal Divers.">
        <title>Resolving the Mortierellaceae phylogeny through synthesis of multi-gene phylogenetics and phylogenomics.</title>
        <authorList>
            <person name="Vandepol N."/>
            <person name="Liber J."/>
            <person name="Desiro A."/>
            <person name="Na H."/>
            <person name="Kennedy M."/>
            <person name="Barry K."/>
            <person name="Grigoriev I.V."/>
            <person name="Miller A.N."/>
            <person name="O'Donnell K."/>
            <person name="Stajich J.E."/>
            <person name="Bonito G."/>
        </authorList>
    </citation>
    <scope>NUCLEOTIDE SEQUENCE</scope>
    <source>
        <strain evidence="6">CK1249</strain>
    </source>
</reference>
<feature type="domain" description="Thiolase N-terminal" evidence="4">
    <location>
        <begin position="1"/>
        <end position="78"/>
    </location>
</feature>
<dbReference type="InterPro" id="IPR032675">
    <property type="entry name" value="LRR_dom_sf"/>
</dbReference>
<dbReference type="InterPro" id="IPR020616">
    <property type="entry name" value="Thiolase_N"/>
</dbReference>
<dbReference type="Pfam" id="PF02803">
    <property type="entry name" value="Thiolase_C"/>
    <property type="match status" value="1"/>
</dbReference>
<dbReference type="Proteomes" id="UP000738359">
    <property type="component" value="Unassembled WGS sequence"/>
</dbReference>
<dbReference type="EMBL" id="JAAAHY010001666">
    <property type="protein sequence ID" value="KAF9947459.1"/>
    <property type="molecule type" value="Genomic_DNA"/>
</dbReference>
<dbReference type="OrthoDB" id="2432222at2759"/>
<evidence type="ECO:0000256" key="1">
    <source>
        <dbReference type="ARBA" id="ARBA00010982"/>
    </source>
</evidence>
<dbReference type="GO" id="GO:0003985">
    <property type="term" value="F:acetyl-CoA C-acetyltransferase activity"/>
    <property type="evidence" value="ECO:0007669"/>
    <property type="project" value="TreeGrafter"/>
</dbReference>
<dbReference type="PANTHER" id="PTHR18919:SF107">
    <property type="entry name" value="ACETYL-COA ACETYLTRANSFERASE, CYTOSOLIC"/>
    <property type="match status" value="1"/>
</dbReference>
<dbReference type="AlphaFoldDB" id="A0A9P6IU44"/>
<dbReference type="InterPro" id="IPR020617">
    <property type="entry name" value="Thiolase_C"/>
</dbReference>